<sequence>MGALALSSGLLVLYHRGDDDDGDHYWTGAELVYALILFV</sequence>
<organism evidence="1">
    <name type="scientific">uncultured Rubrobacteraceae bacterium</name>
    <dbReference type="NCBI Taxonomy" id="349277"/>
    <lineage>
        <taxon>Bacteria</taxon>
        <taxon>Bacillati</taxon>
        <taxon>Actinomycetota</taxon>
        <taxon>Rubrobacteria</taxon>
        <taxon>Rubrobacterales</taxon>
        <taxon>Rubrobacteraceae</taxon>
        <taxon>environmental samples</taxon>
    </lineage>
</organism>
<dbReference type="AlphaFoldDB" id="A0A6J4PA14"/>
<evidence type="ECO:0000313" key="1">
    <source>
        <dbReference type="EMBL" id="CAA9408734.1"/>
    </source>
</evidence>
<accession>A0A6J4PA14</accession>
<protein>
    <submittedName>
        <fullName evidence="1">Uncharacterized protein</fullName>
    </submittedName>
</protein>
<name>A0A6J4PA14_9ACTN</name>
<dbReference type="EMBL" id="CADCUV010000070">
    <property type="protein sequence ID" value="CAA9408734.1"/>
    <property type="molecule type" value="Genomic_DNA"/>
</dbReference>
<reference evidence="1" key="1">
    <citation type="submission" date="2020-02" db="EMBL/GenBank/DDBJ databases">
        <authorList>
            <person name="Meier V. D."/>
        </authorList>
    </citation>
    <scope>NUCLEOTIDE SEQUENCE</scope>
    <source>
        <strain evidence="1">AVDCRST_MAG22</strain>
    </source>
</reference>
<proteinExistence type="predicted"/>
<gene>
    <name evidence="1" type="ORF">AVDCRST_MAG22-1718</name>
</gene>